<reference evidence="1 2" key="1">
    <citation type="submission" date="2023-07" db="EMBL/GenBank/DDBJ databases">
        <title>Comparative genomics of wheat-associated soil bacteria to identify genetic determinants of phenazine resistance.</title>
        <authorList>
            <person name="Mouncey N."/>
        </authorList>
    </citation>
    <scope>NUCLEOTIDE SEQUENCE [LARGE SCALE GENOMIC DNA]</scope>
    <source>
        <strain evidence="1 2">W2I16</strain>
    </source>
</reference>
<evidence type="ECO:0000313" key="2">
    <source>
        <dbReference type="Proteomes" id="UP001223072"/>
    </source>
</evidence>
<protein>
    <submittedName>
        <fullName evidence="1">Uncharacterized protein</fullName>
    </submittedName>
</protein>
<dbReference type="EMBL" id="JAUSZS010000002">
    <property type="protein sequence ID" value="MDQ0931932.1"/>
    <property type="molecule type" value="Genomic_DNA"/>
</dbReference>
<gene>
    <name evidence="1" type="ORF">QFZ49_001839</name>
</gene>
<sequence>MLPKSVTSVSDAADAVVAEVPVNTSAAISGEIQVKRFDVSVRDPCQDAGHTTAGTSMGRSQP</sequence>
<proteinExistence type="predicted"/>
<organism evidence="1 2">
    <name type="scientific">Streptomyces turgidiscabies</name>
    <dbReference type="NCBI Taxonomy" id="85558"/>
    <lineage>
        <taxon>Bacteria</taxon>
        <taxon>Bacillati</taxon>
        <taxon>Actinomycetota</taxon>
        <taxon>Actinomycetes</taxon>
        <taxon>Kitasatosporales</taxon>
        <taxon>Streptomycetaceae</taxon>
        <taxon>Streptomyces</taxon>
    </lineage>
</organism>
<comment type="caution">
    <text evidence="1">The sequence shown here is derived from an EMBL/GenBank/DDBJ whole genome shotgun (WGS) entry which is preliminary data.</text>
</comment>
<dbReference type="Proteomes" id="UP001223072">
    <property type="component" value="Unassembled WGS sequence"/>
</dbReference>
<accession>A0ABU0RIV8</accession>
<keyword evidence="2" id="KW-1185">Reference proteome</keyword>
<name>A0ABU0RIV8_9ACTN</name>
<dbReference type="RefSeq" id="WP_307625897.1">
    <property type="nucleotide sequence ID" value="NZ_JAUSZS010000002.1"/>
</dbReference>
<evidence type="ECO:0000313" key="1">
    <source>
        <dbReference type="EMBL" id="MDQ0931932.1"/>
    </source>
</evidence>